<feature type="compositionally biased region" description="Basic residues" evidence="1">
    <location>
        <begin position="463"/>
        <end position="475"/>
    </location>
</feature>
<comment type="caution">
    <text evidence="4">The sequence shown here is derived from an EMBL/GenBank/DDBJ whole genome shotgun (WGS) entry which is preliminary data.</text>
</comment>
<sequence length="482" mass="50611">MNSRTPLTLAASAGACALALGVTAPAMAAPAAGQDDKAMVPVFHGVPGLVVDVYANGDELLGDFKPGAVTAPQSLDAGTYDIQVFAAGKGPDGTPAIEKTIEVPAGANATIAAHLSADGKPQLTAFVNDVSKIDAGKARLTVRHVGAAPAVDVRAGGQPVFKDLENPKEATTTVDTGTVSADVVLAGTNTVAIGPADLNLKEGTSNVVYAWGSAQDKNLALATQPFSGMQSAPNAVNAGAGGAAVTSNSSDQWLARTAVAGTVTVTGVLVARRINVWRHRATTVAGPGRRTARVTPPARCDTRRGPRRTGPAGGRHRAGRHGRPRGSRRRRVVPLRTGARRPPRVGRTRGARGRRHRRPRRVRRTLRRTAKSPGRSTARRRRAGGLSRGVAFDGREGRPSVLDVPPDRPPGSHTHHLRAPVRPRRGWLLGQPGRHGGALAGLRPGEHAGRNRARTSPGTGTARQRRSPRNWRVRWHTSSPRT</sequence>
<evidence type="ECO:0000256" key="1">
    <source>
        <dbReference type="SAM" id="MobiDB-lite"/>
    </source>
</evidence>
<dbReference type="Pfam" id="PF14344">
    <property type="entry name" value="DUF4397"/>
    <property type="match status" value="1"/>
</dbReference>
<feature type="region of interest" description="Disordered" evidence="1">
    <location>
        <begin position="284"/>
        <end position="482"/>
    </location>
</feature>
<gene>
    <name evidence="4" type="ORF">GCM10010346_56620</name>
</gene>
<reference evidence="5" key="1">
    <citation type="journal article" date="2019" name="Int. J. Syst. Evol. Microbiol.">
        <title>The Global Catalogue of Microorganisms (GCM) 10K type strain sequencing project: providing services to taxonomists for standard genome sequencing and annotation.</title>
        <authorList>
            <consortium name="The Broad Institute Genomics Platform"/>
            <consortium name="The Broad Institute Genome Sequencing Center for Infectious Disease"/>
            <person name="Wu L."/>
            <person name="Ma J."/>
        </authorList>
    </citation>
    <scope>NUCLEOTIDE SEQUENCE [LARGE SCALE GENOMIC DNA]</scope>
    <source>
        <strain evidence="5">JCM 4737</strain>
    </source>
</reference>
<feature type="compositionally biased region" description="Basic residues" evidence="1">
    <location>
        <begin position="314"/>
        <end position="370"/>
    </location>
</feature>
<proteinExistence type="predicted"/>
<feature type="chain" id="PRO_5046143898" description="DUF4397 domain-containing protein" evidence="2">
    <location>
        <begin position="29"/>
        <end position="482"/>
    </location>
</feature>
<keyword evidence="2" id="KW-0732">Signal</keyword>
<name>A0ABQ3E4I1_9ACTN</name>
<dbReference type="Proteomes" id="UP000599437">
    <property type="component" value="Unassembled WGS sequence"/>
</dbReference>
<accession>A0ABQ3E4I1</accession>
<feature type="domain" description="DUF4397" evidence="3">
    <location>
        <begin position="38"/>
        <end position="154"/>
    </location>
</feature>
<dbReference type="PROSITE" id="PS51257">
    <property type="entry name" value="PROKAR_LIPOPROTEIN"/>
    <property type="match status" value="1"/>
</dbReference>
<dbReference type="InterPro" id="IPR025510">
    <property type="entry name" value="DUF4397"/>
</dbReference>
<evidence type="ECO:0000313" key="4">
    <source>
        <dbReference type="EMBL" id="GHB25712.1"/>
    </source>
</evidence>
<evidence type="ECO:0000313" key="5">
    <source>
        <dbReference type="Proteomes" id="UP000599437"/>
    </source>
</evidence>
<organism evidence="4 5">
    <name type="scientific">Streptomyces chryseus</name>
    <dbReference type="NCBI Taxonomy" id="68186"/>
    <lineage>
        <taxon>Bacteria</taxon>
        <taxon>Bacillati</taxon>
        <taxon>Actinomycetota</taxon>
        <taxon>Actinomycetes</taxon>
        <taxon>Kitasatosporales</taxon>
        <taxon>Streptomycetaceae</taxon>
        <taxon>Streptomyces</taxon>
    </lineage>
</organism>
<evidence type="ECO:0000259" key="3">
    <source>
        <dbReference type="Pfam" id="PF14344"/>
    </source>
</evidence>
<feature type="signal peptide" evidence="2">
    <location>
        <begin position="1"/>
        <end position="28"/>
    </location>
</feature>
<keyword evidence="5" id="KW-1185">Reference proteome</keyword>
<protein>
    <recommendedName>
        <fullName evidence="3">DUF4397 domain-containing protein</fullName>
    </recommendedName>
</protein>
<evidence type="ECO:0000256" key="2">
    <source>
        <dbReference type="SAM" id="SignalP"/>
    </source>
</evidence>
<feature type="compositionally biased region" description="Basic residues" evidence="1">
    <location>
        <begin position="413"/>
        <end position="425"/>
    </location>
</feature>
<dbReference type="EMBL" id="BMVO01000027">
    <property type="protein sequence ID" value="GHB25712.1"/>
    <property type="molecule type" value="Genomic_DNA"/>
</dbReference>